<dbReference type="Gene3D" id="3.30.559.10">
    <property type="entry name" value="Chloramphenicol acetyltransferase-like domain"/>
    <property type="match status" value="1"/>
</dbReference>
<dbReference type="SUPFAM" id="SSF56801">
    <property type="entry name" value="Acetyl-CoA synthetase-like"/>
    <property type="match status" value="1"/>
</dbReference>
<dbReference type="InterPro" id="IPR025110">
    <property type="entry name" value="AMP-bd_C"/>
</dbReference>
<name>A0ABT6X1V9_9ACTN</name>
<dbReference type="Gene3D" id="1.10.1200.10">
    <property type="entry name" value="ACP-like"/>
    <property type="match status" value="1"/>
</dbReference>
<dbReference type="PROSITE" id="PS50075">
    <property type="entry name" value="CARRIER"/>
    <property type="match status" value="1"/>
</dbReference>
<evidence type="ECO:0000259" key="2">
    <source>
        <dbReference type="PROSITE" id="PS50075"/>
    </source>
</evidence>
<dbReference type="RefSeq" id="WP_282767452.1">
    <property type="nucleotide sequence ID" value="NZ_JASCTH010000067.1"/>
</dbReference>
<evidence type="ECO:0000313" key="3">
    <source>
        <dbReference type="EMBL" id="MDI6105989.1"/>
    </source>
</evidence>
<organism evidence="3 4">
    <name type="scientific">Actinoplanes sandaracinus</name>
    <dbReference type="NCBI Taxonomy" id="3045177"/>
    <lineage>
        <taxon>Bacteria</taxon>
        <taxon>Bacillati</taxon>
        <taxon>Actinomycetota</taxon>
        <taxon>Actinomycetes</taxon>
        <taxon>Micromonosporales</taxon>
        <taxon>Micromonosporaceae</taxon>
        <taxon>Actinoplanes</taxon>
    </lineage>
</organism>
<dbReference type="InterPro" id="IPR036736">
    <property type="entry name" value="ACP-like_sf"/>
</dbReference>
<feature type="non-terminal residue" evidence="3">
    <location>
        <position position="1035"/>
    </location>
</feature>
<dbReference type="EMBL" id="JASCTH010000067">
    <property type="protein sequence ID" value="MDI6105989.1"/>
    <property type="molecule type" value="Genomic_DNA"/>
</dbReference>
<dbReference type="InterPro" id="IPR023213">
    <property type="entry name" value="CAT-like_dom_sf"/>
</dbReference>
<dbReference type="InterPro" id="IPR045851">
    <property type="entry name" value="AMP-bd_C_sf"/>
</dbReference>
<accession>A0ABT6X1V9</accession>
<proteinExistence type="predicted"/>
<dbReference type="Pfam" id="PF00501">
    <property type="entry name" value="AMP-binding"/>
    <property type="match status" value="1"/>
</dbReference>
<protein>
    <submittedName>
        <fullName evidence="3">Amino acid adenylation domain-containing protein</fullName>
    </submittedName>
</protein>
<dbReference type="PROSITE" id="PS00455">
    <property type="entry name" value="AMP_BINDING"/>
    <property type="match status" value="1"/>
</dbReference>
<dbReference type="InterPro" id="IPR009081">
    <property type="entry name" value="PP-bd_ACP"/>
</dbReference>
<dbReference type="CDD" id="cd05930">
    <property type="entry name" value="A_NRPS"/>
    <property type="match status" value="1"/>
</dbReference>
<dbReference type="Gene3D" id="3.40.50.980">
    <property type="match status" value="2"/>
</dbReference>
<dbReference type="Gene3D" id="3.30.559.30">
    <property type="entry name" value="Nonribosomal peptide synthetase, condensation domain"/>
    <property type="match status" value="1"/>
</dbReference>
<dbReference type="InterPro" id="IPR020845">
    <property type="entry name" value="AMP-binding_CS"/>
</dbReference>
<feature type="domain" description="Carrier" evidence="2">
    <location>
        <begin position="958"/>
        <end position="1034"/>
    </location>
</feature>
<dbReference type="SUPFAM" id="SSF52777">
    <property type="entry name" value="CoA-dependent acyltransferases"/>
    <property type="match status" value="2"/>
</dbReference>
<gene>
    <name evidence="3" type="ORF">QLQ12_46205</name>
</gene>
<evidence type="ECO:0000313" key="4">
    <source>
        <dbReference type="Proteomes" id="UP001241758"/>
    </source>
</evidence>
<dbReference type="Pfam" id="PF00550">
    <property type="entry name" value="PP-binding"/>
    <property type="match status" value="1"/>
</dbReference>
<sequence>MTVSTSDVDRDQAALTFAEQRVWLAEQARTGPAGQPTTVGFRAVGAPDEPALRTALTALVRRHPALRLRFPWTAHGPRRVLADTVTVPVTRIDGRSAGDRDGDAVRALVGELAAVPFDLADGPLLRAALVDRPAGERPDDHLVLLAVHGIAADAASAHVLRRDLAEYYAAGRRGRLDVPSEPIAPPSGPEPAVSPARSAAVANRLAELSSTQLPLDRVRPLRRTWAARVLRRQLDPALVDRLAGRLGADASRAVLVAALGAVLTRYTGRDEVVLGMLHPRRSGGESVVGCRTNPVVLRMPTNGDPSFSGLVARATAALRAADAESDVPFDDVLAALGARRHLDRHPLFDITVRCDVPHDLVEGTPIDADPGTLWCDLDVALVLPPGGSPELMLTYAAELFDTDRIDRLGRHLERLLRSASAQPDARISRLPVLGADEHDVVVRRWNATAADYRLDDVCLHELVERRAAARPDAPALRFAGETTTYRQLNERANRLGGYLRRLGAGPETIVGVLLERSPDLPVAVLAILKAGAAYVPLDPDHPADRLAYLADDAGCELVVTITALAGKLSDEVVPICLDEPAIVRGVTALPAENLPRTVRPDNLAYVLYTSGSTGRPKGTLVEHRSVVNLVEYCRRAYDMGPHDRVMQFASPCFDVSVFDIFATLGNGATLVQAPRTVLLDPHALTALLRRERVTFSELPPAVAELLDPAELPDLRMANIGGEALPGHVADRFQAPHRTVHNTYGPTEVTVTSTDYRCPPGLGDDSPPIGAAIANLQAYVVDRFGDPVPVGVPGELLMGGIGVARGYHRRPGLTARLFVPDPFGPPGARVYRTGDLVRWRRDGVLEFLGRIDTQIQVNGQRVEPGEVEAALREHPAVASAVVDLFGVAGDRTLVGFVVPVAGTAAPTTAQMRTHLRDRLPSGLVPSRVIGLDAVPLTLNGKVDRRRLREILEREGVDEVTGSPTLARVAALWADVLGVPPDGVDVRGDLFASGDPVRVAVLRERLRAEFDADVSWPVLLAEPTVAALAAVVATGTS</sequence>
<dbReference type="InterPro" id="IPR010071">
    <property type="entry name" value="AA_adenyl_dom"/>
</dbReference>
<dbReference type="InterPro" id="IPR001242">
    <property type="entry name" value="Condensation_dom"/>
</dbReference>
<dbReference type="PANTHER" id="PTHR45527:SF1">
    <property type="entry name" value="FATTY ACID SYNTHASE"/>
    <property type="match status" value="1"/>
</dbReference>
<dbReference type="Gene3D" id="2.30.38.10">
    <property type="entry name" value="Luciferase, Domain 3"/>
    <property type="match status" value="1"/>
</dbReference>
<dbReference type="Pfam" id="PF00668">
    <property type="entry name" value="Condensation"/>
    <property type="match status" value="2"/>
</dbReference>
<dbReference type="InterPro" id="IPR000873">
    <property type="entry name" value="AMP-dep_synth/lig_dom"/>
</dbReference>
<evidence type="ECO:0000256" key="1">
    <source>
        <dbReference type="ARBA" id="ARBA00001957"/>
    </source>
</evidence>
<keyword evidence="4" id="KW-1185">Reference proteome</keyword>
<dbReference type="PANTHER" id="PTHR45527">
    <property type="entry name" value="NONRIBOSOMAL PEPTIDE SYNTHETASE"/>
    <property type="match status" value="1"/>
</dbReference>
<dbReference type="Pfam" id="PF13193">
    <property type="entry name" value="AMP-binding_C"/>
    <property type="match status" value="1"/>
</dbReference>
<dbReference type="NCBIfam" id="TIGR01733">
    <property type="entry name" value="AA-adenyl-dom"/>
    <property type="match status" value="1"/>
</dbReference>
<comment type="caution">
    <text evidence="3">The sequence shown here is derived from an EMBL/GenBank/DDBJ whole genome shotgun (WGS) entry which is preliminary data.</text>
</comment>
<reference evidence="3 4" key="1">
    <citation type="submission" date="2023-05" db="EMBL/GenBank/DDBJ databases">
        <title>Actinoplanes sp. NEAU-A12 genome sequencing.</title>
        <authorList>
            <person name="Wang Z.-S."/>
        </authorList>
    </citation>
    <scope>NUCLEOTIDE SEQUENCE [LARGE SCALE GENOMIC DNA]</scope>
    <source>
        <strain evidence="3 4">NEAU-A12</strain>
    </source>
</reference>
<dbReference type="SUPFAM" id="SSF47336">
    <property type="entry name" value="ACP-like"/>
    <property type="match status" value="1"/>
</dbReference>
<comment type="cofactor">
    <cofactor evidence="1">
        <name>pantetheine 4'-phosphate</name>
        <dbReference type="ChEBI" id="CHEBI:47942"/>
    </cofactor>
</comment>
<dbReference type="Proteomes" id="UP001241758">
    <property type="component" value="Unassembled WGS sequence"/>
</dbReference>
<dbReference type="Gene3D" id="3.30.300.30">
    <property type="match status" value="1"/>
</dbReference>